<evidence type="ECO:0000313" key="4">
    <source>
        <dbReference type="RefSeq" id="XP_003739320.1"/>
    </source>
</evidence>
<reference evidence="3 4" key="1">
    <citation type="submission" date="2025-04" db="UniProtKB">
        <authorList>
            <consortium name="RefSeq"/>
        </authorList>
    </citation>
    <scope>IDENTIFICATION</scope>
</reference>
<dbReference type="RefSeq" id="XP_003739320.1">
    <property type="nucleotide sequence ID" value="XM_003739272.1"/>
</dbReference>
<evidence type="ECO:0000259" key="1">
    <source>
        <dbReference type="SMART" id="SM00597"/>
    </source>
</evidence>
<protein>
    <submittedName>
        <fullName evidence="4">Uncharacterized protein LOC100898341</fullName>
    </submittedName>
    <submittedName>
        <fullName evidence="3">Uncharacterized protein LOC100904021</fullName>
    </submittedName>
</protein>
<dbReference type="InterPro" id="IPR006580">
    <property type="entry name" value="Znf_TTF"/>
</dbReference>
<evidence type="ECO:0000313" key="3">
    <source>
        <dbReference type="RefSeq" id="XP_003738759.1"/>
    </source>
</evidence>
<dbReference type="InterPro" id="IPR025398">
    <property type="entry name" value="DUF4371"/>
</dbReference>
<dbReference type="Pfam" id="PF14291">
    <property type="entry name" value="DUF4371"/>
    <property type="match status" value="1"/>
</dbReference>
<dbReference type="RefSeq" id="XP_003738759.1">
    <property type="nucleotide sequence ID" value="XM_003738711.1"/>
</dbReference>
<sequence length="295" mass="33541">MTQSWFYKRLGNGLGTKILRTWLVYSPTKGAAYCFCCLLFARADGHNSALTSSQGFTKWKNIERMDAHENAPSHRACFADWKELERNLRTNSAIDIEVQSVYATEKQKWRYVLSRISHCIKFLATQNLPLRGHRENQCEDVGNIGNFLGLMKLVANFDPIIKDHMTRSRGNPGSTSYLGSRTQNELIHLMAGQVKEKLLRKIRKAKYYGILVDSTPDLAHREQLSFVLRYVDVDYEQKKAQVRESFLGFVQVHEKNAEALVATILKNLRTTSWISGTAGPNAMTMPPSWPVTAPV</sequence>
<organism evidence="2 4">
    <name type="scientific">Galendromus occidentalis</name>
    <name type="common">western predatory mite</name>
    <dbReference type="NCBI Taxonomy" id="34638"/>
    <lineage>
        <taxon>Eukaryota</taxon>
        <taxon>Metazoa</taxon>
        <taxon>Ecdysozoa</taxon>
        <taxon>Arthropoda</taxon>
        <taxon>Chelicerata</taxon>
        <taxon>Arachnida</taxon>
        <taxon>Acari</taxon>
        <taxon>Parasitiformes</taxon>
        <taxon>Mesostigmata</taxon>
        <taxon>Gamasina</taxon>
        <taxon>Phytoseioidea</taxon>
        <taxon>Phytoseiidae</taxon>
        <taxon>Typhlodrominae</taxon>
        <taxon>Galendromus</taxon>
    </lineage>
</organism>
<keyword evidence="2" id="KW-1185">Reference proteome</keyword>
<name>A0AAJ6VW03_9ACAR</name>
<dbReference type="GeneID" id="100898341"/>
<dbReference type="AlphaFoldDB" id="A0AAJ6VW03"/>
<gene>
    <name evidence="4" type="primary">LOC100898341</name>
    <name evidence="3" type="synonym">LOC100904021</name>
</gene>
<feature type="domain" description="TTF-type" evidence="1">
    <location>
        <begin position="7"/>
        <end position="93"/>
    </location>
</feature>
<dbReference type="SMART" id="SM00597">
    <property type="entry name" value="ZnF_TTF"/>
    <property type="match status" value="1"/>
</dbReference>
<dbReference type="PANTHER" id="PTHR45749:SF21">
    <property type="entry name" value="DUF4371 DOMAIN-CONTAINING PROTEIN"/>
    <property type="match status" value="1"/>
</dbReference>
<evidence type="ECO:0000313" key="2">
    <source>
        <dbReference type="Proteomes" id="UP000694867"/>
    </source>
</evidence>
<dbReference type="PANTHER" id="PTHR45749">
    <property type="match status" value="1"/>
</dbReference>
<dbReference type="GeneID" id="100904021"/>
<dbReference type="KEGG" id="goe:100898341"/>
<proteinExistence type="predicted"/>
<accession>A0AAJ6VW03</accession>
<dbReference type="KEGG" id="goe:100904021"/>
<dbReference type="Proteomes" id="UP000694867">
    <property type="component" value="Unplaced"/>
</dbReference>